<reference evidence="1 2" key="1">
    <citation type="submission" date="2019-02" db="EMBL/GenBank/DDBJ databases">
        <title>Deep-cultivation of Planctomycetes and their phenomic and genomic characterization uncovers novel biology.</title>
        <authorList>
            <person name="Wiegand S."/>
            <person name="Jogler M."/>
            <person name="Boedeker C."/>
            <person name="Pinto D."/>
            <person name="Vollmers J."/>
            <person name="Rivas-Marin E."/>
            <person name="Kohn T."/>
            <person name="Peeters S.H."/>
            <person name="Heuer A."/>
            <person name="Rast P."/>
            <person name="Oberbeckmann S."/>
            <person name="Bunk B."/>
            <person name="Jeske O."/>
            <person name="Meyerdierks A."/>
            <person name="Storesund J.E."/>
            <person name="Kallscheuer N."/>
            <person name="Luecker S."/>
            <person name="Lage O.M."/>
            <person name="Pohl T."/>
            <person name="Merkel B.J."/>
            <person name="Hornburger P."/>
            <person name="Mueller R.-W."/>
            <person name="Bruemmer F."/>
            <person name="Labrenz M."/>
            <person name="Spormann A.M."/>
            <person name="Op den Camp H."/>
            <person name="Overmann J."/>
            <person name="Amann R."/>
            <person name="Jetten M.S.M."/>
            <person name="Mascher T."/>
            <person name="Medema M.H."/>
            <person name="Devos D.P."/>
            <person name="Kaster A.-K."/>
            <person name="Ovreas L."/>
            <person name="Rohde M."/>
            <person name="Galperin M.Y."/>
            <person name="Jogler C."/>
        </authorList>
    </citation>
    <scope>NUCLEOTIDE SEQUENCE [LARGE SCALE GENOMIC DNA]</scope>
    <source>
        <strain evidence="1 2">I41</strain>
    </source>
</reference>
<proteinExistence type="predicted"/>
<accession>A0A517TXL3</accession>
<dbReference type="SUPFAM" id="SSF75005">
    <property type="entry name" value="Arabinanase/levansucrase/invertase"/>
    <property type="match status" value="1"/>
</dbReference>
<name>A0A517TXL3_9BACT</name>
<dbReference type="RefSeq" id="WP_145432603.1">
    <property type="nucleotide sequence ID" value="NZ_CP036339.1"/>
</dbReference>
<dbReference type="Proteomes" id="UP000317909">
    <property type="component" value="Chromosome"/>
</dbReference>
<dbReference type="InterPro" id="IPR023296">
    <property type="entry name" value="Glyco_hydro_beta-prop_sf"/>
</dbReference>
<dbReference type="KEGG" id="llh:I41_22990"/>
<dbReference type="OrthoDB" id="180690at2"/>
<dbReference type="Gene3D" id="2.115.10.20">
    <property type="entry name" value="Glycosyl hydrolase domain, family 43"/>
    <property type="match status" value="1"/>
</dbReference>
<sequence>MNSYLRLLCVGCVLVGRTIAIAPLLAGEPSRVPAAKSAADIGSRWELFVDDWLIDGMSGAALKLNTPERREVVLVTDAPWEGISSAYFSVVQDADLVRLYYRGSSVGSDLSADQVTCVVESRDGIHFTRPNLGIVEVAGSKENNVVWKGIESHNFSPFLDENPDGNPDERYKALAGLKEPGENWQEGTTPGGLFAFVSADGIHWRKKRKEPVISSGTFDSLNLAFWDPVRASYGCYSRIFTDGVRAIQSSRSDNFLDWSAGIANRYAEDAPSEHFYTNATLPCPQAEHLLVSFPKRFVPERRRIAAYREPGVSDAMFMSSRDGVNWDRPFLEAWVRPGRDEKNWTDRNNMPAWGIAEASPGEWSMYISEHYQWPDNRIRRLVLPRHRFASVNAGARGGEFTTRPVKFEGEHLTLNYATSAAGSVQVELQDENGRPLPRYLLAESIPMFGDELDEPVTWQGGNDVSALAGRNVRIRIVLKDADLYALRFAPLANTP</sequence>
<dbReference type="EMBL" id="CP036339">
    <property type="protein sequence ID" value="QDT73110.1"/>
    <property type="molecule type" value="Genomic_DNA"/>
</dbReference>
<organism evidence="1 2">
    <name type="scientific">Lacipirellula limnantheis</name>
    <dbReference type="NCBI Taxonomy" id="2528024"/>
    <lineage>
        <taxon>Bacteria</taxon>
        <taxon>Pseudomonadati</taxon>
        <taxon>Planctomycetota</taxon>
        <taxon>Planctomycetia</taxon>
        <taxon>Pirellulales</taxon>
        <taxon>Lacipirellulaceae</taxon>
        <taxon>Lacipirellula</taxon>
    </lineage>
</organism>
<dbReference type="AlphaFoldDB" id="A0A517TXL3"/>
<evidence type="ECO:0000313" key="2">
    <source>
        <dbReference type="Proteomes" id="UP000317909"/>
    </source>
</evidence>
<keyword evidence="2" id="KW-1185">Reference proteome</keyword>
<protein>
    <submittedName>
        <fullName evidence="1">Uncharacterized protein</fullName>
    </submittedName>
</protein>
<evidence type="ECO:0000313" key="1">
    <source>
        <dbReference type="EMBL" id="QDT73110.1"/>
    </source>
</evidence>
<gene>
    <name evidence="1" type="ORF">I41_22990</name>
</gene>